<organism evidence="6 7">
    <name type="scientific">Caerostris darwini</name>
    <dbReference type="NCBI Taxonomy" id="1538125"/>
    <lineage>
        <taxon>Eukaryota</taxon>
        <taxon>Metazoa</taxon>
        <taxon>Ecdysozoa</taxon>
        <taxon>Arthropoda</taxon>
        <taxon>Chelicerata</taxon>
        <taxon>Arachnida</taxon>
        <taxon>Araneae</taxon>
        <taxon>Araneomorphae</taxon>
        <taxon>Entelegynae</taxon>
        <taxon>Araneoidea</taxon>
        <taxon>Araneidae</taxon>
        <taxon>Caerostris</taxon>
    </lineage>
</organism>
<keyword evidence="7" id="KW-1185">Reference proteome</keyword>
<dbReference type="PRINTS" id="PR00450">
    <property type="entry name" value="RECOVERIN"/>
</dbReference>
<dbReference type="PANTHER" id="PTHR23055:SF167">
    <property type="entry name" value="EF-HAND DOMAIN-CONTAINING PROTEIN"/>
    <property type="match status" value="1"/>
</dbReference>
<evidence type="ECO:0000256" key="1">
    <source>
        <dbReference type="ARBA" id="ARBA00022723"/>
    </source>
</evidence>
<keyword evidence="1" id="KW-0479">Metal-binding</keyword>
<evidence type="ECO:0000256" key="3">
    <source>
        <dbReference type="ARBA" id="ARBA00022837"/>
    </source>
</evidence>
<dbReference type="Gene3D" id="1.10.238.10">
    <property type="entry name" value="EF-hand"/>
    <property type="match status" value="1"/>
</dbReference>
<evidence type="ECO:0000313" key="7">
    <source>
        <dbReference type="Proteomes" id="UP001054837"/>
    </source>
</evidence>
<dbReference type="EMBL" id="BPLQ01014724">
    <property type="protein sequence ID" value="GIY82543.1"/>
    <property type="molecule type" value="Genomic_DNA"/>
</dbReference>
<dbReference type="PROSITE" id="PS50222">
    <property type="entry name" value="EF_HAND_2"/>
    <property type="match status" value="1"/>
</dbReference>
<dbReference type="Proteomes" id="UP001054837">
    <property type="component" value="Unassembled WGS sequence"/>
</dbReference>
<keyword evidence="3" id="KW-0106">Calcium</keyword>
<evidence type="ECO:0000256" key="4">
    <source>
        <dbReference type="SAM" id="MobiDB-lite"/>
    </source>
</evidence>
<proteinExistence type="predicted"/>
<dbReference type="Pfam" id="PF00036">
    <property type="entry name" value="EF-hand_1"/>
    <property type="match status" value="1"/>
</dbReference>
<dbReference type="PANTHER" id="PTHR23055">
    <property type="entry name" value="CALCIUM BINDING PROTEINS"/>
    <property type="match status" value="1"/>
</dbReference>
<dbReference type="PROSITE" id="PS00018">
    <property type="entry name" value="EF_HAND_1"/>
    <property type="match status" value="1"/>
</dbReference>
<feature type="region of interest" description="Disordered" evidence="4">
    <location>
        <begin position="107"/>
        <end position="134"/>
    </location>
</feature>
<gene>
    <name evidence="6" type="primary">X975_26891</name>
    <name evidence="6" type="ORF">CDAR_549091</name>
</gene>
<dbReference type="InterPro" id="IPR011992">
    <property type="entry name" value="EF-hand-dom_pair"/>
</dbReference>
<sequence>MLTRGPTVDKLRWTFRLYDLDGDGRIDRREMREIIASIYLMLGRHTEPSFGQDTTDLHADKVFEVGAIKIQTEDDWFFLLFLFIKMRIVGRERDQLHAAAGHGALMTTRHPPLTSVPRERKELHPPSPMQGRLRSREGRAIHKMNIMEKHFSPTAIEVLRVVK</sequence>
<evidence type="ECO:0000259" key="5">
    <source>
        <dbReference type="PROSITE" id="PS50222"/>
    </source>
</evidence>
<feature type="domain" description="EF-hand" evidence="5">
    <location>
        <begin position="6"/>
        <end position="41"/>
    </location>
</feature>
<dbReference type="InterPro" id="IPR002048">
    <property type="entry name" value="EF_hand_dom"/>
</dbReference>
<evidence type="ECO:0000256" key="2">
    <source>
        <dbReference type="ARBA" id="ARBA00022737"/>
    </source>
</evidence>
<dbReference type="CDD" id="cd00051">
    <property type="entry name" value="EFh"/>
    <property type="match status" value="1"/>
</dbReference>
<accession>A0AAV4WJU1</accession>
<comment type="caution">
    <text evidence="6">The sequence shown here is derived from an EMBL/GenBank/DDBJ whole genome shotgun (WGS) entry which is preliminary data.</text>
</comment>
<dbReference type="InterPro" id="IPR028846">
    <property type="entry name" value="Recoverin"/>
</dbReference>
<name>A0AAV4WJU1_9ARAC</name>
<dbReference type="SUPFAM" id="SSF47473">
    <property type="entry name" value="EF-hand"/>
    <property type="match status" value="1"/>
</dbReference>
<evidence type="ECO:0000313" key="6">
    <source>
        <dbReference type="EMBL" id="GIY82543.1"/>
    </source>
</evidence>
<reference evidence="6 7" key="1">
    <citation type="submission" date="2021-06" db="EMBL/GenBank/DDBJ databases">
        <title>Caerostris darwini draft genome.</title>
        <authorList>
            <person name="Kono N."/>
            <person name="Arakawa K."/>
        </authorList>
    </citation>
    <scope>NUCLEOTIDE SEQUENCE [LARGE SCALE GENOMIC DNA]</scope>
</reference>
<dbReference type="InterPro" id="IPR018247">
    <property type="entry name" value="EF_Hand_1_Ca_BS"/>
</dbReference>
<protein>
    <submittedName>
        <fullName evidence="6">Calsenilin</fullName>
    </submittedName>
</protein>
<dbReference type="SMART" id="SM00054">
    <property type="entry name" value="EFh"/>
    <property type="match status" value="1"/>
</dbReference>
<dbReference type="GO" id="GO:0005509">
    <property type="term" value="F:calcium ion binding"/>
    <property type="evidence" value="ECO:0007669"/>
    <property type="project" value="InterPro"/>
</dbReference>
<dbReference type="AlphaFoldDB" id="A0AAV4WJU1"/>
<keyword evidence="2" id="KW-0677">Repeat</keyword>